<feature type="transmembrane region" description="Helical" evidence="5">
    <location>
        <begin position="140"/>
        <end position="164"/>
    </location>
</feature>
<dbReference type="Gene3D" id="1.20.1540.10">
    <property type="entry name" value="Rhomboid-like"/>
    <property type="match status" value="1"/>
</dbReference>
<evidence type="ECO:0000313" key="6">
    <source>
        <dbReference type="EMBL" id="AYG81668.1"/>
    </source>
</evidence>
<evidence type="ECO:0000256" key="2">
    <source>
        <dbReference type="ARBA" id="ARBA00022692"/>
    </source>
</evidence>
<evidence type="ECO:0000256" key="5">
    <source>
        <dbReference type="SAM" id="Phobius"/>
    </source>
</evidence>
<dbReference type="AlphaFoldDB" id="A0A387HLJ0"/>
<dbReference type="Pfam" id="PF20401">
    <property type="entry name" value="Rhomboid_2"/>
    <property type="match status" value="1"/>
</dbReference>
<feature type="transmembrane region" description="Helical" evidence="5">
    <location>
        <begin position="27"/>
        <end position="46"/>
    </location>
</feature>
<proteinExistence type="predicted"/>
<evidence type="ECO:0000256" key="1">
    <source>
        <dbReference type="ARBA" id="ARBA00004141"/>
    </source>
</evidence>
<dbReference type="InterPro" id="IPR035952">
    <property type="entry name" value="Rhomboid-like_sf"/>
</dbReference>
<dbReference type="InterPro" id="IPR046862">
    <property type="entry name" value="Rhomboid_2"/>
</dbReference>
<keyword evidence="4 5" id="KW-0472">Membrane</keyword>
<feature type="transmembrane region" description="Helical" evidence="5">
    <location>
        <begin position="66"/>
        <end position="87"/>
    </location>
</feature>
<feature type="transmembrane region" description="Helical" evidence="5">
    <location>
        <begin position="99"/>
        <end position="119"/>
    </location>
</feature>
<dbReference type="KEGG" id="shun:DWB77_03832"/>
<protein>
    <recommendedName>
        <fullName evidence="8">Peptidase S54 rhomboid domain-containing protein</fullName>
    </recommendedName>
</protein>
<dbReference type="GO" id="GO:0016020">
    <property type="term" value="C:membrane"/>
    <property type="evidence" value="ECO:0007669"/>
    <property type="project" value="UniProtKB-SubCell"/>
</dbReference>
<name>A0A387HLJ0_9ACTN</name>
<dbReference type="Proteomes" id="UP000271554">
    <property type="component" value="Chromosome"/>
</dbReference>
<evidence type="ECO:0000256" key="3">
    <source>
        <dbReference type="ARBA" id="ARBA00022989"/>
    </source>
</evidence>
<evidence type="ECO:0000313" key="7">
    <source>
        <dbReference type="Proteomes" id="UP000271554"/>
    </source>
</evidence>
<keyword evidence="3 5" id="KW-1133">Transmembrane helix</keyword>
<evidence type="ECO:0000256" key="4">
    <source>
        <dbReference type="ARBA" id="ARBA00023136"/>
    </source>
</evidence>
<evidence type="ECO:0008006" key="8">
    <source>
        <dbReference type="Google" id="ProtNLM"/>
    </source>
</evidence>
<dbReference type="SUPFAM" id="SSF144091">
    <property type="entry name" value="Rhomboid-like"/>
    <property type="match status" value="1"/>
</dbReference>
<reference evidence="6 7" key="1">
    <citation type="submission" date="2018-10" db="EMBL/GenBank/DDBJ databases">
        <title>Relationship between Morphology and Antimicrobial Activity in Streptomyces.</title>
        <authorList>
            <person name="Kang H.J."/>
            <person name="Kim S.B."/>
        </authorList>
    </citation>
    <scope>NUCLEOTIDE SEQUENCE [LARGE SCALE GENOMIC DNA]</scope>
    <source>
        <strain evidence="6 7">BH38</strain>
    </source>
</reference>
<accession>A0A387HLJ0</accession>
<organism evidence="6 7">
    <name type="scientific">Streptomyces hundungensis</name>
    <dbReference type="NCBI Taxonomy" id="1077946"/>
    <lineage>
        <taxon>Bacteria</taxon>
        <taxon>Bacillati</taxon>
        <taxon>Actinomycetota</taxon>
        <taxon>Actinomycetes</taxon>
        <taxon>Kitasatosporales</taxon>
        <taxon>Streptomycetaceae</taxon>
        <taxon>Streptomyces</taxon>
    </lineage>
</organism>
<gene>
    <name evidence="6" type="ORF">DWB77_03832</name>
</gene>
<feature type="transmembrane region" description="Helical" evidence="5">
    <location>
        <begin position="170"/>
        <end position="190"/>
    </location>
</feature>
<keyword evidence="7" id="KW-1185">Reference proteome</keyword>
<comment type="subcellular location">
    <subcellularLocation>
        <location evidence="1">Membrane</location>
        <topology evidence="1">Multi-pass membrane protein</topology>
    </subcellularLocation>
</comment>
<sequence length="228" mass="25391">MTTLLPRGAERSRPVRSWVRSTPGTHLWLLVIALTSLVIQLSTRDLEHFLLHRNSSNIHELTKHPVQALFTSAFWIENPSSLLLYLVLFEVVHGTVERWLGTLRWLCTVVVGHVVATLISQEYVLWSIQNQHLPKRLAHAMSHVVDIGVSYGLAASAGILVYRLPHPWRWLYLVGLAVFFGVPLATGGTFTDLGHVTALVIGLACWPLTRDVPTRNPVAPNDRAGHSG</sequence>
<dbReference type="OrthoDB" id="4827451at2"/>
<dbReference type="EMBL" id="CP032698">
    <property type="protein sequence ID" value="AYG81668.1"/>
    <property type="molecule type" value="Genomic_DNA"/>
</dbReference>
<dbReference type="RefSeq" id="WP_120722375.1">
    <property type="nucleotide sequence ID" value="NZ_CP032698.1"/>
</dbReference>
<keyword evidence="2 5" id="KW-0812">Transmembrane</keyword>